<dbReference type="PANTHER" id="PTHR39335">
    <property type="entry name" value="BLL4220 PROTEIN"/>
    <property type="match status" value="1"/>
</dbReference>
<dbReference type="Pfam" id="PF03640">
    <property type="entry name" value="Lipoprotein_15"/>
    <property type="match status" value="2"/>
</dbReference>
<evidence type="ECO:0008006" key="5">
    <source>
        <dbReference type="Google" id="ProtNLM"/>
    </source>
</evidence>
<evidence type="ECO:0000256" key="2">
    <source>
        <dbReference type="SAM" id="SignalP"/>
    </source>
</evidence>
<evidence type="ECO:0000313" key="4">
    <source>
        <dbReference type="Proteomes" id="UP001499978"/>
    </source>
</evidence>
<dbReference type="PANTHER" id="PTHR39335:SF1">
    <property type="entry name" value="BLL4220 PROTEIN"/>
    <property type="match status" value="1"/>
</dbReference>
<evidence type="ECO:0000256" key="1">
    <source>
        <dbReference type="SAM" id="MobiDB-lite"/>
    </source>
</evidence>
<keyword evidence="2" id="KW-0732">Signal</keyword>
<sequence>MLVNTRTALAGSALAAIAAMAMSACAPVGGDGVAQQPVANQAANPDDAAADDGDVADEDAVDEGASADDAAGDDAAGDAADDAGDAGGENADQKLTTQLIARDVKRMGRMVTDDKGWVLYRFEKDTPDPAKSNCKGDCEKVWPPAYTDGDPELTGIDEETVGTVTRDDGSKQLTLGGWPVYRYVGDKKPGQWTGQGVGGVWFVVDPDGKKNLSCLPKGTPKAVAPPSGGGGY</sequence>
<reference evidence="3 4" key="1">
    <citation type="journal article" date="2019" name="Int. J. Syst. Evol. Microbiol.">
        <title>The Global Catalogue of Microorganisms (GCM) 10K type strain sequencing project: providing services to taxonomists for standard genome sequencing and annotation.</title>
        <authorList>
            <consortium name="The Broad Institute Genomics Platform"/>
            <consortium name="The Broad Institute Genome Sequencing Center for Infectious Disease"/>
            <person name="Wu L."/>
            <person name="Ma J."/>
        </authorList>
    </citation>
    <scope>NUCLEOTIDE SEQUENCE [LARGE SCALE GENOMIC DNA]</scope>
    <source>
        <strain evidence="3 4">JCM 3367</strain>
    </source>
</reference>
<proteinExistence type="predicted"/>
<keyword evidence="4" id="KW-1185">Reference proteome</keyword>
<dbReference type="EMBL" id="BAAARY010000002">
    <property type="protein sequence ID" value="GAA2513308.1"/>
    <property type="molecule type" value="Genomic_DNA"/>
</dbReference>
<feature type="signal peptide" evidence="2">
    <location>
        <begin position="1"/>
        <end position="26"/>
    </location>
</feature>
<protein>
    <recommendedName>
        <fullName evidence="5">Lipoprotein with Yx(FWY)xxD motif</fullName>
    </recommendedName>
</protein>
<feature type="compositionally biased region" description="Acidic residues" evidence="1">
    <location>
        <begin position="48"/>
        <end position="84"/>
    </location>
</feature>
<comment type="caution">
    <text evidence="3">The sequence shown here is derived from an EMBL/GenBank/DDBJ whole genome shotgun (WGS) entry which is preliminary data.</text>
</comment>
<feature type="region of interest" description="Disordered" evidence="1">
    <location>
        <begin position="40"/>
        <end position="91"/>
    </location>
</feature>
<evidence type="ECO:0000313" key="3">
    <source>
        <dbReference type="EMBL" id="GAA2513308.1"/>
    </source>
</evidence>
<dbReference type="Proteomes" id="UP001499978">
    <property type="component" value="Unassembled WGS sequence"/>
</dbReference>
<organism evidence="3 4">
    <name type="scientific">Pilimelia columellifera subsp. columellifera</name>
    <dbReference type="NCBI Taxonomy" id="706583"/>
    <lineage>
        <taxon>Bacteria</taxon>
        <taxon>Bacillati</taxon>
        <taxon>Actinomycetota</taxon>
        <taxon>Actinomycetes</taxon>
        <taxon>Micromonosporales</taxon>
        <taxon>Micromonosporaceae</taxon>
        <taxon>Pilimelia</taxon>
    </lineage>
</organism>
<feature type="chain" id="PRO_5047241733" description="Lipoprotein with Yx(FWY)xxD motif" evidence="2">
    <location>
        <begin position="27"/>
        <end position="232"/>
    </location>
</feature>
<gene>
    <name evidence="3" type="ORF">GCM10010201_06130</name>
</gene>
<accession>A0ABN3N2L8</accession>
<dbReference type="InterPro" id="IPR005297">
    <property type="entry name" value="Lipoprotein_repeat"/>
</dbReference>
<name>A0ABN3N2L8_9ACTN</name>
<dbReference type="PROSITE" id="PS51257">
    <property type="entry name" value="PROKAR_LIPOPROTEIN"/>
    <property type="match status" value="1"/>
</dbReference>